<reference evidence="2 3" key="1">
    <citation type="submission" date="2019-05" db="EMBL/GenBank/DDBJ databases">
        <authorList>
            <person name="Zhou X."/>
        </authorList>
    </citation>
    <scope>NUCLEOTIDE SEQUENCE [LARGE SCALE GENOMIC DNA]</scope>
    <source>
        <strain evidence="2 3">DSM 432</strain>
    </source>
</reference>
<evidence type="ECO:0000313" key="2">
    <source>
        <dbReference type="EMBL" id="TLX40949.1"/>
    </source>
</evidence>
<feature type="region of interest" description="Disordered" evidence="1">
    <location>
        <begin position="162"/>
        <end position="185"/>
    </location>
</feature>
<name>A0A6C1K9H2_XANAU</name>
<proteinExistence type="predicted"/>
<dbReference type="RefSeq" id="WP_138401460.1">
    <property type="nucleotide sequence ID" value="NZ_JBAFVI010000007.1"/>
</dbReference>
<dbReference type="InterPro" id="IPR009380">
    <property type="entry name" value="DUF1036"/>
</dbReference>
<feature type="compositionally biased region" description="Pro residues" evidence="1">
    <location>
        <begin position="174"/>
        <end position="185"/>
    </location>
</feature>
<dbReference type="Pfam" id="PF06282">
    <property type="entry name" value="DUF1036"/>
    <property type="match status" value="1"/>
</dbReference>
<evidence type="ECO:0000313" key="3">
    <source>
        <dbReference type="Proteomes" id="UP000305131"/>
    </source>
</evidence>
<dbReference type="Proteomes" id="UP000305131">
    <property type="component" value="Unassembled WGS sequence"/>
</dbReference>
<sequence length="185" mass="20700">MSFPSDGMTRFFPLSQRLARAMSRDSRRLCQALLVLCAAVPAVSLFPDAAAAEFRLCNRTQSRIGIALGYKDGDIWTTEGWWNVSANSCETLLRGELTARFYYLYAVDYDQGGEWAGKAYMCTREKEFTIKAADDCLARGFDRTGFFEVDTQEQKAWTVQLTESGQSKPAQANVPPPPPPPPRPR</sequence>
<accession>A0A6C1K9H2</accession>
<comment type="caution">
    <text evidence="2">The sequence shown here is derived from an EMBL/GenBank/DDBJ whole genome shotgun (WGS) entry which is preliminary data.</text>
</comment>
<evidence type="ECO:0000256" key="1">
    <source>
        <dbReference type="SAM" id="MobiDB-lite"/>
    </source>
</evidence>
<dbReference type="AlphaFoldDB" id="A0A6C1K9H2"/>
<dbReference type="GeneID" id="95775960"/>
<organism evidence="2 3">
    <name type="scientific">Xanthobacter autotrophicus</name>
    <dbReference type="NCBI Taxonomy" id="280"/>
    <lineage>
        <taxon>Bacteria</taxon>
        <taxon>Pseudomonadati</taxon>
        <taxon>Pseudomonadota</taxon>
        <taxon>Alphaproteobacteria</taxon>
        <taxon>Hyphomicrobiales</taxon>
        <taxon>Xanthobacteraceae</taxon>
        <taxon>Xanthobacter</taxon>
    </lineage>
</organism>
<protein>
    <submittedName>
        <fullName evidence="2">DUF1036 domain-containing protein</fullName>
    </submittedName>
</protein>
<gene>
    <name evidence="2" type="ORF">FBQ73_21120</name>
</gene>
<dbReference type="OrthoDB" id="9806840at2"/>
<dbReference type="EMBL" id="VAUP01000041">
    <property type="protein sequence ID" value="TLX40949.1"/>
    <property type="molecule type" value="Genomic_DNA"/>
</dbReference>